<sequence length="119" mass="12483">MILFLRWVVGLASAIALVGFALVLTVGKGLELTYRSGAGAASLVRDLMTAGVPVLLLAMLVSVFLPQERTFLCVVAVLVAAAMAGCLTILATNPGEGSLYLGFFGLWALYFGMTIWGRG</sequence>
<dbReference type="RefSeq" id="WP_194449714.1">
    <property type="nucleotide sequence ID" value="NZ_CP063849.1"/>
</dbReference>
<evidence type="ECO:0000313" key="3">
    <source>
        <dbReference type="Proteomes" id="UP000593892"/>
    </source>
</evidence>
<evidence type="ECO:0000256" key="1">
    <source>
        <dbReference type="SAM" id="Phobius"/>
    </source>
</evidence>
<dbReference type="Proteomes" id="UP000593892">
    <property type="component" value="Chromosome"/>
</dbReference>
<proteinExistence type="predicted"/>
<organism evidence="2 3">
    <name type="scientific">Paludibaculum fermentans</name>
    <dbReference type="NCBI Taxonomy" id="1473598"/>
    <lineage>
        <taxon>Bacteria</taxon>
        <taxon>Pseudomonadati</taxon>
        <taxon>Acidobacteriota</taxon>
        <taxon>Terriglobia</taxon>
        <taxon>Bryobacterales</taxon>
        <taxon>Bryobacteraceae</taxon>
        <taxon>Paludibaculum</taxon>
    </lineage>
</organism>
<dbReference type="KEGG" id="pfer:IRI77_35840"/>
<gene>
    <name evidence="2" type="ORF">IRI77_35840</name>
</gene>
<accession>A0A7S7NQQ7</accession>
<keyword evidence="3" id="KW-1185">Reference proteome</keyword>
<dbReference type="AlphaFoldDB" id="A0A7S7NQQ7"/>
<keyword evidence="1" id="KW-0472">Membrane</keyword>
<feature type="transmembrane region" description="Helical" evidence="1">
    <location>
        <begin position="72"/>
        <end position="91"/>
    </location>
</feature>
<dbReference type="EMBL" id="CP063849">
    <property type="protein sequence ID" value="QOY88051.1"/>
    <property type="molecule type" value="Genomic_DNA"/>
</dbReference>
<protein>
    <submittedName>
        <fullName evidence="2">Uncharacterized protein</fullName>
    </submittedName>
</protein>
<keyword evidence="1" id="KW-0812">Transmembrane</keyword>
<feature type="transmembrane region" description="Helical" evidence="1">
    <location>
        <begin position="97"/>
        <end position="116"/>
    </location>
</feature>
<evidence type="ECO:0000313" key="2">
    <source>
        <dbReference type="EMBL" id="QOY88051.1"/>
    </source>
</evidence>
<name>A0A7S7NQQ7_PALFE</name>
<feature type="transmembrane region" description="Helical" evidence="1">
    <location>
        <begin position="47"/>
        <end position="65"/>
    </location>
</feature>
<keyword evidence="1" id="KW-1133">Transmembrane helix</keyword>
<feature type="transmembrane region" description="Helical" evidence="1">
    <location>
        <begin position="7"/>
        <end position="27"/>
    </location>
</feature>
<reference evidence="2 3" key="1">
    <citation type="submission" date="2020-10" db="EMBL/GenBank/DDBJ databases">
        <title>Complete genome sequence of Paludibaculum fermentans P105T, a facultatively anaerobic acidobacterium capable of dissimilatory Fe(III) reduction.</title>
        <authorList>
            <person name="Dedysh S.N."/>
            <person name="Beletsky A.V."/>
            <person name="Kulichevskaya I.S."/>
            <person name="Mardanov A.V."/>
            <person name="Ravin N.V."/>
        </authorList>
    </citation>
    <scope>NUCLEOTIDE SEQUENCE [LARGE SCALE GENOMIC DNA]</scope>
    <source>
        <strain evidence="2 3">P105</strain>
    </source>
</reference>